<evidence type="ECO:0000256" key="1">
    <source>
        <dbReference type="ARBA" id="ARBA00022741"/>
    </source>
</evidence>
<keyword evidence="2" id="KW-0067">ATP-binding</keyword>
<feature type="domain" description="Helicase C-terminal" evidence="5">
    <location>
        <begin position="297"/>
        <end position="440"/>
    </location>
</feature>
<dbReference type="Pfam" id="PF00271">
    <property type="entry name" value="Helicase_C"/>
    <property type="match status" value="1"/>
</dbReference>
<evidence type="ECO:0000256" key="3">
    <source>
        <dbReference type="ARBA" id="ARBA00023125"/>
    </source>
</evidence>
<dbReference type="RefSeq" id="WP_125712042.1">
    <property type="nucleotide sequence ID" value="NZ_JBHTOP010000026.1"/>
</dbReference>
<dbReference type="PROSITE" id="PS51192">
    <property type="entry name" value="HELICASE_ATP_BIND_1"/>
    <property type="match status" value="1"/>
</dbReference>
<dbReference type="Proteomes" id="UP001597267">
    <property type="component" value="Unassembled WGS sequence"/>
</dbReference>
<keyword evidence="1" id="KW-0547">Nucleotide-binding</keyword>
<organism evidence="6 7">
    <name type="scientific">Agrilactobacillus yilanensis</name>
    <dbReference type="NCBI Taxonomy" id="2485997"/>
    <lineage>
        <taxon>Bacteria</taxon>
        <taxon>Bacillati</taxon>
        <taxon>Bacillota</taxon>
        <taxon>Bacilli</taxon>
        <taxon>Lactobacillales</taxon>
        <taxon>Lactobacillaceae</taxon>
        <taxon>Agrilactobacillus</taxon>
    </lineage>
</organism>
<dbReference type="PANTHER" id="PTHR30580:SF1">
    <property type="entry name" value="COMF OPERON PROTEIN 1"/>
    <property type="match status" value="1"/>
</dbReference>
<evidence type="ECO:0000313" key="7">
    <source>
        <dbReference type="Proteomes" id="UP001597267"/>
    </source>
</evidence>
<gene>
    <name evidence="6" type="ORF">ACFQ5M_10325</name>
</gene>
<dbReference type="EMBL" id="JBHTOP010000026">
    <property type="protein sequence ID" value="MFD1672496.1"/>
    <property type="molecule type" value="Genomic_DNA"/>
</dbReference>
<keyword evidence="6" id="KW-0347">Helicase</keyword>
<dbReference type="InterPro" id="IPR014001">
    <property type="entry name" value="Helicase_ATP-bd"/>
</dbReference>
<comment type="caution">
    <text evidence="6">The sequence shown here is derived from an EMBL/GenBank/DDBJ whole genome shotgun (WGS) entry which is preliminary data.</text>
</comment>
<dbReference type="InterPro" id="IPR006935">
    <property type="entry name" value="Helicase/UvrB_N"/>
</dbReference>
<evidence type="ECO:0000259" key="4">
    <source>
        <dbReference type="PROSITE" id="PS51192"/>
    </source>
</evidence>
<dbReference type="Pfam" id="PF04851">
    <property type="entry name" value="ResIII"/>
    <property type="match status" value="1"/>
</dbReference>
<keyword evidence="6" id="KW-0378">Hydrolase</keyword>
<dbReference type="GO" id="GO:0004386">
    <property type="term" value="F:helicase activity"/>
    <property type="evidence" value="ECO:0007669"/>
    <property type="project" value="UniProtKB-KW"/>
</dbReference>
<keyword evidence="7" id="KW-1185">Reference proteome</keyword>
<dbReference type="SMART" id="SM00490">
    <property type="entry name" value="HELICc"/>
    <property type="match status" value="1"/>
</dbReference>
<dbReference type="Gene3D" id="3.40.50.300">
    <property type="entry name" value="P-loop containing nucleotide triphosphate hydrolases"/>
    <property type="match status" value="2"/>
</dbReference>
<reference evidence="7" key="1">
    <citation type="journal article" date="2019" name="Int. J. Syst. Evol. Microbiol.">
        <title>The Global Catalogue of Microorganisms (GCM) 10K type strain sequencing project: providing services to taxonomists for standard genome sequencing and annotation.</title>
        <authorList>
            <consortium name="The Broad Institute Genomics Platform"/>
            <consortium name="The Broad Institute Genome Sequencing Center for Infectious Disease"/>
            <person name="Wu L."/>
            <person name="Ma J."/>
        </authorList>
    </citation>
    <scope>NUCLEOTIDE SEQUENCE [LARGE SCALE GENOMIC DNA]</scope>
    <source>
        <strain evidence="7">CCM 8896</strain>
    </source>
</reference>
<evidence type="ECO:0000256" key="2">
    <source>
        <dbReference type="ARBA" id="ARBA00022840"/>
    </source>
</evidence>
<accession>A0ABW4J812</accession>
<evidence type="ECO:0000259" key="5">
    <source>
        <dbReference type="PROSITE" id="PS51194"/>
    </source>
</evidence>
<evidence type="ECO:0000313" key="6">
    <source>
        <dbReference type="EMBL" id="MFD1672496.1"/>
    </source>
</evidence>
<keyword evidence="3" id="KW-0238">DNA-binding</keyword>
<protein>
    <submittedName>
        <fullName evidence="6">DEAD/DEAH box helicase</fullName>
    </submittedName>
</protein>
<dbReference type="PANTHER" id="PTHR30580">
    <property type="entry name" value="PRIMOSOMAL PROTEIN N"/>
    <property type="match status" value="1"/>
</dbReference>
<proteinExistence type="predicted"/>
<dbReference type="InterPro" id="IPR001650">
    <property type="entry name" value="Helicase_C-like"/>
</dbReference>
<dbReference type="SMART" id="SM00487">
    <property type="entry name" value="DEXDc"/>
    <property type="match status" value="1"/>
</dbReference>
<name>A0ABW4J812_9LACO</name>
<dbReference type="PROSITE" id="PS51194">
    <property type="entry name" value="HELICASE_CTER"/>
    <property type="match status" value="1"/>
</dbReference>
<feature type="domain" description="Helicase ATP-binding" evidence="4">
    <location>
        <begin position="113"/>
        <end position="265"/>
    </location>
</feature>
<dbReference type="InterPro" id="IPR027417">
    <property type="entry name" value="P-loop_NTPase"/>
</dbReference>
<dbReference type="SUPFAM" id="SSF52540">
    <property type="entry name" value="P-loop containing nucleoside triphosphate hydrolases"/>
    <property type="match status" value="1"/>
</dbReference>
<sequence>MCDLLFGRRLLTIEMQQMGFTETQLAQFSATPAMQLKGTRIHCQRCQSSYVSEKVQLPQGQYYCPSCIQLNRVTSDQYLYHLPEPNHFQQQTQPLTWQGTLTAAQAKIAQELIYKFQKRQPHLLWAVTGAGKTEMLFPLLATAIQKNCRIGVVSPRVDVCNELYPRLTQAFAHTTQQLLHGQQTVPYQYTQLTVATTHQLLRFYHAFDLLIVDEVDAFPYVNSALLKSATTQAIKPKGSLFYLTATPTPALHRSIEQQKLSVSYLPRRFHGRPLPLPKLIYQRKLTEKFEKQPLIQKFQQYLTVSLNAKRQVLIFLPKISWLMPMANALEKQYAQAIGTVHANDDQRQEKVQQFRTRQLDILLTTTILERGVTFSNIDVYVLKADDWTFTTASLVQIAGRAGRDANYPNGAVYFFYEHYNCRIRDCQRQIKYMNAKEVIK</sequence>